<proteinExistence type="predicted"/>
<evidence type="ECO:0000313" key="2">
    <source>
        <dbReference type="EMBL" id="OGN16181.1"/>
    </source>
</evidence>
<evidence type="ECO:0000313" key="3">
    <source>
        <dbReference type="Proteomes" id="UP000177796"/>
    </source>
</evidence>
<evidence type="ECO:0008006" key="4">
    <source>
        <dbReference type="Google" id="ProtNLM"/>
    </source>
</evidence>
<protein>
    <recommendedName>
        <fullName evidence="4">3D domain-containing protein</fullName>
    </recommendedName>
</protein>
<keyword evidence="1" id="KW-0732">Signal</keyword>
<name>A0A1F8FT73_9BACT</name>
<dbReference type="Proteomes" id="UP000177796">
    <property type="component" value="Unassembled WGS sequence"/>
</dbReference>
<dbReference type="CDD" id="cd14667">
    <property type="entry name" value="3D_containing_proteins"/>
    <property type="match status" value="1"/>
</dbReference>
<feature type="signal peptide" evidence="1">
    <location>
        <begin position="1"/>
        <end position="24"/>
    </location>
</feature>
<accession>A0A1F8FT73</accession>
<feature type="chain" id="PRO_5009535562" description="3D domain-containing protein" evidence="1">
    <location>
        <begin position="25"/>
        <end position="183"/>
    </location>
</feature>
<dbReference type="AlphaFoldDB" id="A0A1F8FT73"/>
<dbReference type="InterPro" id="IPR059180">
    <property type="entry name" value="3D_YorM"/>
</dbReference>
<comment type="caution">
    <text evidence="2">The sequence shown here is derived from an EMBL/GenBank/DDBJ whole genome shotgun (WGS) entry which is preliminary data.</text>
</comment>
<dbReference type="EMBL" id="MGJY01000018">
    <property type="protein sequence ID" value="OGN16181.1"/>
    <property type="molecule type" value="Genomic_DNA"/>
</dbReference>
<reference evidence="2 3" key="1">
    <citation type="journal article" date="2016" name="Nat. Commun.">
        <title>Thousands of microbial genomes shed light on interconnected biogeochemical processes in an aquifer system.</title>
        <authorList>
            <person name="Anantharaman K."/>
            <person name="Brown C.T."/>
            <person name="Hug L.A."/>
            <person name="Sharon I."/>
            <person name="Castelle C.J."/>
            <person name="Probst A.J."/>
            <person name="Thomas B.C."/>
            <person name="Singh A."/>
            <person name="Wilkins M.J."/>
            <person name="Karaoz U."/>
            <person name="Brodie E.L."/>
            <person name="Williams K.H."/>
            <person name="Hubbard S.S."/>
            <person name="Banfield J.F."/>
        </authorList>
    </citation>
    <scope>NUCLEOTIDE SEQUENCE [LARGE SCALE GENOMIC DNA]</scope>
</reference>
<evidence type="ECO:0000256" key="1">
    <source>
        <dbReference type="SAM" id="SignalP"/>
    </source>
</evidence>
<sequence length="183" mass="20054">MKKITLFALMLVTIIIGLSHSANAGILDWAKSEDNKIIPDEIVGSFDKLYQDIKDPTLAISNTADVADGFVSAANNLTATKNETRVLTKAYKVSVSAYSSTVDQTDSSPFITAAGTFVHDGIVAANFLPIGTAIKIPAVFGDKIFVVEDRMNSRYWHNVDIWFPDRESAINFGRKNLQIEVLL</sequence>
<gene>
    <name evidence="2" type="ORF">A3C81_01095</name>
</gene>
<organism evidence="2 3">
    <name type="scientific">Candidatus Yanofskybacteria bacterium RIFCSPHIGHO2_02_FULL_46_19</name>
    <dbReference type="NCBI Taxonomy" id="1802684"/>
    <lineage>
        <taxon>Bacteria</taxon>
        <taxon>Candidatus Yanofskyibacteriota</taxon>
    </lineage>
</organism>